<feature type="chain" id="PRO_5025048897" description="Lectin-like protein BA14k" evidence="7">
    <location>
        <begin position="28"/>
        <end position="178"/>
    </location>
</feature>
<evidence type="ECO:0000313" key="9">
    <source>
        <dbReference type="Proteomes" id="UP000326881"/>
    </source>
</evidence>
<evidence type="ECO:0000256" key="1">
    <source>
        <dbReference type="ARBA" id="ARBA00004167"/>
    </source>
</evidence>
<keyword evidence="9" id="KW-1185">Reference proteome</keyword>
<reference evidence="8 9" key="1">
    <citation type="submission" date="2019-08" db="EMBL/GenBank/DDBJ databases">
        <title>Prosopis cineraria nodule microbiome.</title>
        <authorList>
            <person name="Ali R."/>
            <person name="Chaluvadi S.R."/>
            <person name="Wang X."/>
        </authorList>
    </citation>
    <scope>NUCLEOTIDE SEQUENCE [LARGE SCALE GENOMIC DNA]</scope>
    <source>
        <strain evidence="8 9">BG7</strain>
    </source>
</reference>
<evidence type="ECO:0000256" key="2">
    <source>
        <dbReference type="ARBA" id="ARBA00010270"/>
    </source>
</evidence>
<dbReference type="KEGG" id="rgr:FZ934_01615"/>
<protein>
    <recommendedName>
        <fullName evidence="3">Lectin-like protein BA14k</fullName>
    </recommendedName>
</protein>
<organism evidence="8 9">
    <name type="scientific">Rhizobium grahamii</name>
    <dbReference type="NCBI Taxonomy" id="1120045"/>
    <lineage>
        <taxon>Bacteria</taxon>
        <taxon>Pseudomonadati</taxon>
        <taxon>Pseudomonadota</taxon>
        <taxon>Alphaproteobacteria</taxon>
        <taxon>Hyphomicrobiales</taxon>
        <taxon>Rhizobiaceae</taxon>
        <taxon>Rhizobium/Agrobacterium group</taxon>
        <taxon>Rhizobium</taxon>
    </lineage>
</organism>
<evidence type="ECO:0000256" key="7">
    <source>
        <dbReference type="SAM" id="SignalP"/>
    </source>
</evidence>
<keyword evidence="4" id="KW-1003">Cell membrane</keyword>
<keyword evidence="7" id="KW-0732">Signal</keyword>
<dbReference type="RefSeq" id="WP_153269631.1">
    <property type="nucleotide sequence ID" value="NZ_CP043498.1"/>
</dbReference>
<evidence type="ECO:0000256" key="6">
    <source>
        <dbReference type="ARBA" id="ARBA00025321"/>
    </source>
</evidence>
<dbReference type="EMBL" id="CP043498">
    <property type="protein sequence ID" value="QFY59252.1"/>
    <property type="molecule type" value="Genomic_DNA"/>
</dbReference>
<dbReference type="Pfam" id="PF07886">
    <property type="entry name" value="BA14K"/>
    <property type="match status" value="1"/>
</dbReference>
<evidence type="ECO:0000256" key="3">
    <source>
        <dbReference type="ARBA" id="ARBA00020552"/>
    </source>
</evidence>
<evidence type="ECO:0000256" key="4">
    <source>
        <dbReference type="ARBA" id="ARBA00022475"/>
    </source>
</evidence>
<evidence type="ECO:0000313" key="8">
    <source>
        <dbReference type="EMBL" id="QFY59252.1"/>
    </source>
</evidence>
<dbReference type="AlphaFoldDB" id="A0A5Q0C112"/>
<sequence>MISRLRKMAVAISASMMLFAGVLPTQAMQMPGAPETGKTDVQNVQYCAYGRCARPGYRPGYGPGYRPGYYPGYRPAYRPGYYPGYRPAYRPGWYGGYRGYPYYRNGYRYYNGYWFPLAAFGAGAVIGGAIASEPRYAPAPEGDSAHVAWCEARYRSYRAYDNTFQPNSGPRRQCVSPY</sequence>
<name>A0A5Q0C112_9HYPH</name>
<dbReference type="OrthoDB" id="8117189at2"/>
<dbReference type="GO" id="GO:0016020">
    <property type="term" value="C:membrane"/>
    <property type="evidence" value="ECO:0007669"/>
    <property type="project" value="UniProtKB-SubCell"/>
</dbReference>
<comment type="similarity">
    <text evidence="2">Belongs to the BA14k family.</text>
</comment>
<dbReference type="InterPro" id="IPR012413">
    <property type="entry name" value="BA14K"/>
</dbReference>
<keyword evidence="5" id="KW-0430">Lectin</keyword>
<accession>A0A5Q0C112</accession>
<dbReference type="GO" id="GO:0030246">
    <property type="term" value="F:carbohydrate binding"/>
    <property type="evidence" value="ECO:0007669"/>
    <property type="project" value="UniProtKB-KW"/>
</dbReference>
<comment type="subcellular location">
    <subcellularLocation>
        <location evidence="1">Membrane</location>
        <topology evidence="1">Single-pass membrane protein</topology>
    </subcellularLocation>
</comment>
<feature type="signal peptide" evidence="7">
    <location>
        <begin position="1"/>
        <end position="27"/>
    </location>
</feature>
<comment type="function">
    <text evidence="6">Has immunoglobulin-binding and hemagglutination properties, and can bind to mannose. Essential for virulence. May be involved in LPS biosynthesis or polysaccharide transport.</text>
</comment>
<keyword evidence="4" id="KW-0472">Membrane</keyword>
<proteinExistence type="inferred from homology"/>
<evidence type="ECO:0000256" key="5">
    <source>
        <dbReference type="ARBA" id="ARBA00022734"/>
    </source>
</evidence>
<dbReference type="Proteomes" id="UP000326881">
    <property type="component" value="Chromosome"/>
</dbReference>
<gene>
    <name evidence="8" type="ORF">FZ934_01615</name>
</gene>